<evidence type="ECO:0000313" key="3">
    <source>
        <dbReference type="Proteomes" id="UP000198964"/>
    </source>
</evidence>
<feature type="transmembrane region" description="Helical" evidence="1">
    <location>
        <begin position="36"/>
        <end position="60"/>
    </location>
</feature>
<protein>
    <submittedName>
        <fullName evidence="2">Uncharacterized protein</fullName>
    </submittedName>
</protein>
<keyword evidence="1" id="KW-0472">Membrane</keyword>
<keyword evidence="1" id="KW-0812">Transmembrane</keyword>
<evidence type="ECO:0000313" key="2">
    <source>
        <dbReference type="EMBL" id="SFF32283.1"/>
    </source>
</evidence>
<accession>A0A1I2HS74</accession>
<sequence length="167" mass="19267">MNKQLIMVIPVIVFRESIQPEQLVARLQLEERNESFAWWSSGIVAASLFIVALVAGKYAFGSPDCFTQGKSQLIFTIFFLLYMLCSFLVSGLLTGTFPFNQWLYLVNLLIIWVLLSRSKEPFNISVRFDRLSYARIHKMYFSILIFLILLMAWFSVFLHDGLPGAHD</sequence>
<keyword evidence="3" id="KW-1185">Reference proteome</keyword>
<dbReference type="Proteomes" id="UP000198964">
    <property type="component" value="Unassembled WGS sequence"/>
</dbReference>
<dbReference type="AlphaFoldDB" id="A0A1I2HS74"/>
<feature type="transmembrane region" description="Helical" evidence="1">
    <location>
        <begin position="72"/>
        <end position="93"/>
    </location>
</feature>
<dbReference type="EMBL" id="FONW01000004">
    <property type="protein sequence ID" value="SFF32283.1"/>
    <property type="molecule type" value="Genomic_DNA"/>
</dbReference>
<dbReference type="RefSeq" id="WP_093919893.1">
    <property type="nucleotide sequence ID" value="NZ_FONW01000004.1"/>
</dbReference>
<name>A0A1I2HS74_9BACT</name>
<gene>
    <name evidence="2" type="ORF">SAMN05216283_104223</name>
</gene>
<proteinExistence type="predicted"/>
<dbReference type="STRING" id="655355.SAMN05216283_104223"/>
<feature type="transmembrane region" description="Helical" evidence="1">
    <location>
        <begin position="99"/>
        <end position="118"/>
    </location>
</feature>
<feature type="transmembrane region" description="Helical" evidence="1">
    <location>
        <begin position="139"/>
        <end position="158"/>
    </location>
</feature>
<keyword evidence="1" id="KW-1133">Transmembrane helix</keyword>
<organism evidence="2 3">
    <name type="scientific">Sunxiuqinia elliptica</name>
    <dbReference type="NCBI Taxonomy" id="655355"/>
    <lineage>
        <taxon>Bacteria</taxon>
        <taxon>Pseudomonadati</taxon>
        <taxon>Bacteroidota</taxon>
        <taxon>Bacteroidia</taxon>
        <taxon>Marinilabiliales</taxon>
        <taxon>Prolixibacteraceae</taxon>
        <taxon>Sunxiuqinia</taxon>
    </lineage>
</organism>
<evidence type="ECO:0000256" key="1">
    <source>
        <dbReference type="SAM" id="Phobius"/>
    </source>
</evidence>
<reference evidence="2 3" key="1">
    <citation type="submission" date="2016-10" db="EMBL/GenBank/DDBJ databases">
        <authorList>
            <person name="de Groot N.N."/>
        </authorList>
    </citation>
    <scope>NUCLEOTIDE SEQUENCE [LARGE SCALE GENOMIC DNA]</scope>
    <source>
        <strain evidence="2 3">CGMCC 1.9156</strain>
    </source>
</reference>